<dbReference type="PANTHER" id="PTHR13437">
    <property type="entry name" value="NUCLEOPORIN P58/P45 NUCLEOPORIN-LIKE PROTEIN 1"/>
    <property type="match status" value="1"/>
</dbReference>
<evidence type="ECO:0000256" key="9">
    <source>
        <dbReference type="SAM" id="MobiDB-lite"/>
    </source>
</evidence>
<proteinExistence type="predicted"/>
<keyword evidence="7" id="KW-0539">Nucleus</keyword>
<comment type="subcellular location">
    <subcellularLocation>
        <location evidence="1">Nucleus</location>
        <location evidence="1">Nuclear pore complex</location>
    </subcellularLocation>
</comment>
<dbReference type="GO" id="GO:0017056">
    <property type="term" value="F:structural constituent of nuclear pore"/>
    <property type="evidence" value="ECO:0007669"/>
    <property type="project" value="InterPro"/>
</dbReference>
<reference evidence="10" key="1">
    <citation type="submission" date="2020-05" db="EMBL/GenBank/DDBJ databases">
        <title>Phylogenomic resolution of chytrid fungi.</title>
        <authorList>
            <person name="Stajich J.E."/>
            <person name="Amses K."/>
            <person name="Simmons R."/>
            <person name="Seto K."/>
            <person name="Myers J."/>
            <person name="Bonds A."/>
            <person name="Quandt C.A."/>
            <person name="Barry K."/>
            <person name="Liu P."/>
            <person name="Grigoriev I."/>
            <person name="Longcore J.E."/>
            <person name="James T.Y."/>
        </authorList>
    </citation>
    <scope>NUCLEOTIDE SEQUENCE</scope>
    <source>
        <strain evidence="10">JEL0513</strain>
    </source>
</reference>
<evidence type="ECO:0000256" key="3">
    <source>
        <dbReference type="ARBA" id="ARBA00022816"/>
    </source>
</evidence>
<organism evidence="10 11">
    <name type="scientific">Physocladia obscura</name>
    <dbReference type="NCBI Taxonomy" id="109957"/>
    <lineage>
        <taxon>Eukaryota</taxon>
        <taxon>Fungi</taxon>
        <taxon>Fungi incertae sedis</taxon>
        <taxon>Chytridiomycota</taxon>
        <taxon>Chytridiomycota incertae sedis</taxon>
        <taxon>Chytridiomycetes</taxon>
        <taxon>Chytridiales</taxon>
        <taxon>Chytriomycetaceae</taxon>
        <taxon>Physocladia</taxon>
    </lineage>
</organism>
<dbReference type="GO" id="GO:0005643">
    <property type="term" value="C:nuclear pore"/>
    <property type="evidence" value="ECO:0007669"/>
    <property type="project" value="UniProtKB-SubCell"/>
</dbReference>
<comment type="caution">
    <text evidence="10">The sequence shown here is derived from an EMBL/GenBank/DDBJ whole genome shotgun (WGS) entry which is preliminary data.</text>
</comment>
<dbReference type="AlphaFoldDB" id="A0AAD5SVT1"/>
<keyword evidence="6" id="KW-0906">Nuclear pore complex</keyword>
<name>A0AAD5SVT1_9FUNG</name>
<feature type="region of interest" description="Disordered" evidence="9">
    <location>
        <begin position="318"/>
        <end position="374"/>
    </location>
</feature>
<dbReference type="EMBL" id="JADGJH010003095">
    <property type="protein sequence ID" value="KAJ3093357.1"/>
    <property type="molecule type" value="Genomic_DNA"/>
</dbReference>
<sequence length="374" mass="40201">MFSFGQQQPQAAAAPATGGSLFGAPATTAGTNSLFGGQSMATAQPTLFGTQQQPQQAFGMSTNFGTTQQQQQQQLQQPVLEKTTRYGEIPVNIRTELDTFENFIQKQINLAEEIASCEVESRIKESSKEFKNIELKYQGLKTLLDRDNALIQNLRTHVGREMKTADFATRYFVNLTNSLESRLQMYRQTIDDLERHLQSLSQRTQSNQHSPQAIAEILKHQHESFLVIAGKIAAVHDSLSKQRDAFLAYRQRYFGDKKNPFKKEFVGQDDARVPLSIIAADLKPSNLKNSVAAGSVNTGGGFGTSVGTGFGGGGGFGNSGTGGFFGPSQSSAAPQQQPATSTAAPTGFGGFGISQPATGGGGLFGTPTSSKKKR</sequence>
<keyword evidence="8" id="KW-0175">Coiled coil</keyword>
<evidence type="ECO:0000256" key="4">
    <source>
        <dbReference type="ARBA" id="ARBA00022927"/>
    </source>
</evidence>
<evidence type="ECO:0000256" key="7">
    <source>
        <dbReference type="ARBA" id="ARBA00023242"/>
    </source>
</evidence>
<evidence type="ECO:0000256" key="5">
    <source>
        <dbReference type="ARBA" id="ARBA00023010"/>
    </source>
</evidence>
<dbReference type="GO" id="GO:0051028">
    <property type="term" value="P:mRNA transport"/>
    <property type="evidence" value="ECO:0007669"/>
    <property type="project" value="UniProtKB-KW"/>
</dbReference>
<evidence type="ECO:0000256" key="6">
    <source>
        <dbReference type="ARBA" id="ARBA00023132"/>
    </source>
</evidence>
<evidence type="ECO:0000256" key="2">
    <source>
        <dbReference type="ARBA" id="ARBA00022448"/>
    </source>
</evidence>
<dbReference type="Proteomes" id="UP001211907">
    <property type="component" value="Unassembled WGS sequence"/>
</dbReference>
<dbReference type="Gene3D" id="6.10.140.1350">
    <property type="match status" value="1"/>
</dbReference>
<evidence type="ECO:0000313" key="10">
    <source>
        <dbReference type="EMBL" id="KAJ3093357.1"/>
    </source>
</evidence>
<keyword evidence="3" id="KW-0509">mRNA transport</keyword>
<dbReference type="InterPro" id="IPR024882">
    <property type="entry name" value="NUP58/p45/49"/>
</dbReference>
<evidence type="ECO:0000256" key="1">
    <source>
        <dbReference type="ARBA" id="ARBA00004567"/>
    </source>
</evidence>
<keyword evidence="2" id="KW-0813">Transport</keyword>
<keyword evidence="11" id="KW-1185">Reference proteome</keyword>
<gene>
    <name evidence="10" type="primary">NUPL1</name>
    <name evidence="10" type="ORF">HK100_006651</name>
</gene>
<dbReference type="GO" id="GO:0008139">
    <property type="term" value="F:nuclear localization sequence binding"/>
    <property type="evidence" value="ECO:0007669"/>
    <property type="project" value="InterPro"/>
</dbReference>
<keyword evidence="5" id="KW-0811">Translocation</keyword>
<evidence type="ECO:0000313" key="11">
    <source>
        <dbReference type="Proteomes" id="UP001211907"/>
    </source>
</evidence>
<dbReference type="Pfam" id="PF15967">
    <property type="entry name" value="Nucleoporin_FG2"/>
    <property type="match status" value="1"/>
</dbReference>
<feature type="compositionally biased region" description="Gly residues" evidence="9">
    <location>
        <begin position="347"/>
        <end position="364"/>
    </location>
</feature>
<dbReference type="GO" id="GO:0015031">
    <property type="term" value="P:protein transport"/>
    <property type="evidence" value="ECO:0007669"/>
    <property type="project" value="UniProtKB-KW"/>
</dbReference>
<accession>A0AAD5SVT1</accession>
<protein>
    <submittedName>
        <fullName evidence="10">Nucleoporin p58/p45</fullName>
    </submittedName>
</protein>
<keyword evidence="4" id="KW-0653">Protein transport</keyword>
<feature type="coiled-coil region" evidence="8">
    <location>
        <begin position="176"/>
        <end position="203"/>
    </location>
</feature>
<evidence type="ECO:0000256" key="8">
    <source>
        <dbReference type="SAM" id="Coils"/>
    </source>
</evidence>
<dbReference type="PANTHER" id="PTHR13437:SF2">
    <property type="entry name" value="NUCLEOPORIN P58_P45"/>
    <property type="match status" value="1"/>
</dbReference>
<feature type="compositionally biased region" description="Low complexity" evidence="9">
    <location>
        <begin position="326"/>
        <end position="346"/>
    </location>
</feature>